<dbReference type="InterPro" id="IPR007848">
    <property type="entry name" value="Small_mtfrase_dom"/>
</dbReference>
<dbReference type="InterPro" id="IPR040758">
    <property type="entry name" value="PrmC_N"/>
</dbReference>
<evidence type="ECO:0000256" key="2">
    <source>
        <dbReference type="ARBA" id="ARBA00022679"/>
    </source>
</evidence>
<feature type="binding site" evidence="5">
    <location>
        <position position="191"/>
    </location>
    <ligand>
        <name>S-adenosyl-L-methionine</name>
        <dbReference type="ChEBI" id="CHEBI:59789"/>
    </ligand>
</feature>
<dbReference type="Gene3D" id="1.10.8.10">
    <property type="entry name" value="DNA helicase RuvA subunit, C-terminal domain"/>
    <property type="match status" value="1"/>
</dbReference>
<evidence type="ECO:0000259" key="7">
    <source>
        <dbReference type="Pfam" id="PF17827"/>
    </source>
</evidence>
<dbReference type="InterPro" id="IPR019874">
    <property type="entry name" value="RF_methyltr_PrmC"/>
</dbReference>
<comment type="caution">
    <text evidence="8">The sequence shown here is derived from an EMBL/GenBank/DDBJ whole genome shotgun (WGS) entry which is preliminary data.</text>
</comment>
<feature type="domain" description="Methyltransferase small" evidence="6">
    <location>
        <begin position="119"/>
        <end position="199"/>
    </location>
</feature>
<dbReference type="CDD" id="cd02440">
    <property type="entry name" value="AdoMet_MTases"/>
    <property type="match status" value="1"/>
</dbReference>
<comment type="similarity">
    <text evidence="5">Belongs to the protein N5-glutamine methyltransferase family. PrmC subfamily.</text>
</comment>
<dbReference type="EC" id="2.1.1.297" evidence="5"/>
<accession>A0AAE3VL49</accession>
<dbReference type="InterPro" id="IPR002052">
    <property type="entry name" value="DNA_methylase_N6_adenine_CS"/>
</dbReference>
<comment type="function">
    <text evidence="5">Methylates the class 1 translation termination release factors RF1/PrfA and RF2/PrfB on the glutamine residue of the universally conserved GGQ motif.</text>
</comment>
<keyword evidence="2 5" id="KW-0808">Transferase</keyword>
<dbReference type="NCBIfam" id="TIGR03534">
    <property type="entry name" value="RF_mod_PrmC"/>
    <property type="match status" value="1"/>
</dbReference>
<evidence type="ECO:0000259" key="6">
    <source>
        <dbReference type="Pfam" id="PF05175"/>
    </source>
</evidence>
<dbReference type="Gene3D" id="3.40.50.150">
    <property type="entry name" value="Vaccinia Virus protein VP39"/>
    <property type="match status" value="1"/>
</dbReference>
<evidence type="ECO:0000313" key="8">
    <source>
        <dbReference type="EMBL" id="MDQ0313913.1"/>
    </source>
</evidence>
<keyword evidence="3 5" id="KW-0949">S-adenosyl-L-methionine</keyword>
<dbReference type="Pfam" id="PF17827">
    <property type="entry name" value="PrmC_N"/>
    <property type="match status" value="1"/>
</dbReference>
<dbReference type="EMBL" id="JAUSUL010000001">
    <property type="protein sequence ID" value="MDQ0313913.1"/>
    <property type="molecule type" value="Genomic_DNA"/>
</dbReference>
<dbReference type="GO" id="GO:0032259">
    <property type="term" value="P:methylation"/>
    <property type="evidence" value="ECO:0007669"/>
    <property type="project" value="UniProtKB-KW"/>
</dbReference>
<evidence type="ECO:0000256" key="5">
    <source>
        <dbReference type="HAMAP-Rule" id="MF_02126"/>
    </source>
</evidence>
<feature type="binding site" evidence="5">
    <location>
        <begin position="191"/>
        <end position="194"/>
    </location>
    <ligand>
        <name>substrate</name>
    </ligand>
</feature>
<dbReference type="NCBIfam" id="TIGR00536">
    <property type="entry name" value="hemK_fam"/>
    <property type="match status" value="1"/>
</dbReference>
<dbReference type="PANTHER" id="PTHR18895">
    <property type="entry name" value="HEMK METHYLTRANSFERASE"/>
    <property type="match status" value="1"/>
</dbReference>
<evidence type="ECO:0000256" key="4">
    <source>
        <dbReference type="ARBA" id="ARBA00048391"/>
    </source>
</evidence>
<name>A0AAE3VL49_9HYPH</name>
<gene>
    <name evidence="5" type="primary">prmC</name>
    <name evidence="8" type="ORF">J2S73_000350</name>
</gene>
<feature type="domain" description="Release factor glutamine methyltransferase N-terminal" evidence="7">
    <location>
        <begin position="10"/>
        <end position="79"/>
    </location>
</feature>
<dbReference type="RefSeq" id="WP_306883703.1">
    <property type="nucleotide sequence ID" value="NZ_JAUSUL010000001.1"/>
</dbReference>
<dbReference type="InterPro" id="IPR004556">
    <property type="entry name" value="HemK-like"/>
</dbReference>
<proteinExistence type="inferred from homology"/>
<comment type="catalytic activity">
    <reaction evidence="4 5">
        <text>L-glutaminyl-[peptide chain release factor] + S-adenosyl-L-methionine = N(5)-methyl-L-glutaminyl-[peptide chain release factor] + S-adenosyl-L-homocysteine + H(+)</text>
        <dbReference type="Rhea" id="RHEA:42896"/>
        <dbReference type="Rhea" id="RHEA-COMP:10271"/>
        <dbReference type="Rhea" id="RHEA-COMP:10272"/>
        <dbReference type="ChEBI" id="CHEBI:15378"/>
        <dbReference type="ChEBI" id="CHEBI:30011"/>
        <dbReference type="ChEBI" id="CHEBI:57856"/>
        <dbReference type="ChEBI" id="CHEBI:59789"/>
        <dbReference type="ChEBI" id="CHEBI:61891"/>
        <dbReference type="EC" id="2.1.1.297"/>
    </reaction>
</comment>
<evidence type="ECO:0000313" key="9">
    <source>
        <dbReference type="Proteomes" id="UP001229244"/>
    </source>
</evidence>
<dbReference type="GO" id="GO:0003676">
    <property type="term" value="F:nucleic acid binding"/>
    <property type="evidence" value="ECO:0007669"/>
    <property type="project" value="InterPro"/>
</dbReference>
<feature type="binding site" evidence="5">
    <location>
        <position position="148"/>
    </location>
    <ligand>
        <name>S-adenosyl-L-methionine</name>
        <dbReference type="ChEBI" id="CHEBI:59789"/>
    </ligand>
</feature>
<dbReference type="HAMAP" id="MF_02126">
    <property type="entry name" value="RF_methyltr_PrmC"/>
    <property type="match status" value="1"/>
</dbReference>
<evidence type="ECO:0000256" key="1">
    <source>
        <dbReference type="ARBA" id="ARBA00022603"/>
    </source>
</evidence>
<organism evidence="8 9">
    <name type="scientific">Amorphus orientalis</name>
    <dbReference type="NCBI Taxonomy" id="649198"/>
    <lineage>
        <taxon>Bacteria</taxon>
        <taxon>Pseudomonadati</taxon>
        <taxon>Pseudomonadota</taxon>
        <taxon>Alphaproteobacteria</taxon>
        <taxon>Hyphomicrobiales</taxon>
        <taxon>Amorphaceae</taxon>
        <taxon>Amorphus</taxon>
    </lineage>
</organism>
<dbReference type="Pfam" id="PF05175">
    <property type="entry name" value="MTS"/>
    <property type="match status" value="1"/>
</dbReference>
<reference evidence="8" key="1">
    <citation type="submission" date="2023-07" db="EMBL/GenBank/DDBJ databases">
        <title>Genomic Encyclopedia of Type Strains, Phase IV (KMG-IV): sequencing the most valuable type-strain genomes for metagenomic binning, comparative biology and taxonomic classification.</title>
        <authorList>
            <person name="Goeker M."/>
        </authorList>
    </citation>
    <scope>NUCLEOTIDE SEQUENCE</scope>
    <source>
        <strain evidence="8">DSM 21202</strain>
    </source>
</reference>
<keyword evidence="1 5" id="KW-0489">Methyltransferase</keyword>
<dbReference type="Proteomes" id="UP001229244">
    <property type="component" value="Unassembled WGS sequence"/>
</dbReference>
<dbReference type="InterPro" id="IPR050320">
    <property type="entry name" value="N5-glutamine_MTase"/>
</dbReference>
<comment type="caution">
    <text evidence="5">Lacks conserved residue(s) required for the propagation of feature annotation.</text>
</comment>
<dbReference type="AlphaFoldDB" id="A0AAE3VL49"/>
<dbReference type="PROSITE" id="PS00092">
    <property type="entry name" value="N6_MTASE"/>
    <property type="match status" value="1"/>
</dbReference>
<dbReference type="GO" id="GO:0102559">
    <property type="term" value="F:peptide chain release factor N(5)-glutamine methyltransferase activity"/>
    <property type="evidence" value="ECO:0007669"/>
    <property type="project" value="UniProtKB-EC"/>
</dbReference>
<feature type="binding site" evidence="5">
    <location>
        <begin position="125"/>
        <end position="129"/>
    </location>
    <ligand>
        <name>S-adenosyl-L-methionine</name>
        <dbReference type="ChEBI" id="CHEBI:59789"/>
    </ligand>
</feature>
<keyword evidence="9" id="KW-1185">Reference proteome</keyword>
<dbReference type="InterPro" id="IPR029063">
    <property type="entry name" value="SAM-dependent_MTases_sf"/>
</dbReference>
<dbReference type="SUPFAM" id="SSF53335">
    <property type="entry name" value="S-adenosyl-L-methionine-dependent methyltransferases"/>
    <property type="match status" value="1"/>
</dbReference>
<dbReference type="PANTHER" id="PTHR18895:SF74">
    <property type="entry name" value="MTRF1L RELEASE FACTOR GLUTAMINE METHYLTRANSFERASE"/>
    <property type="match status" value="1"/>
</dbReference>
<sequence>MRDGATVGAVLRDVRGRFAAAGIDTAGLDARLLVGHVLDLDATGMILADADPLEPDATARIEAVVARRLAGEPVGRILGRRAFYGLDLELSPATLEPRPDTETVVDAALERVPDVQAPLKILDVGTGTGAILLALLSQRPAAIGVGIDLSAEASATAARNADRLGLSGRALFCVGDLAAAASGPFDLVVSNPPYIESAEIDRLDLGVRAYDPRLALDGGPDGLAAYRRLVAQAAGLVAPAGALILEIGVGQAESVAMLCRAAGFDVAPPRVDMAGHARVLVATWP</sequence>
<protein>
    <recommendedName>
        <fullName evidence="5">Release factor glutamine methyltransferase</fullName>
        <shortName evidence="5">RF MTase</shortName>
        <ecNumber evidence="5">2.1.1.297</ecNumber>
    </recommendedName>
    <alternativeName>
        <fullName evidence="5">N5-glutamine methyltransferase PrmC</fullName>
    </alternativeName>
    <alternativeName>
        <fullName evidence="5">Protein-(glutamine-N5) MTase PrmC</fullName>
    </alternativeName>
    <alternativeName>
        <fullName evidence="5">Protein-glutamine N-methyltransferase PrmC</fullName>
    </alternativeName>
</protein>
<evidence type="ECO:0000256" key="3">
    <source>
        <dbReference type="ARBA" id="ARBA00022691"/>
    </source>
</evidence>